<protein>
    <submittedName>
        <fullName evidence="2">DNA-binding MarR family transcriptional regulator</fullName>
    </submittedName>
</protein>
<name>A0A495IWK9_9SPHI</name>
<gene>
    <name evidence="2" type="ORF">BDD43_0875</name>
</gene>
<dbReference type="GO" id="GO:0003700">
    <property type="term" value="F:DNA-binding transcription factor activity"/>
    <property type="evidence" value="ECO:0007669"/>
    <property type="project" value="InterPro"/>
</dbReference>
<dbReference type="SUPFAM" id="SSF46785">
    <property type="entry name" value="Winged helix' DNA-binding domain"/>
    <property type="match status" value="1"/>
</dbReference>
<sequence>MTEMKPMGLTSFDEFLFLLTVQKTEPIRKKDLIYMHFIEISSGILMIDRMVKKGLLDEKTDELDKRSRLVAITVKGKKVVIDGHKALDTVYSDLYGDMPESAMLVCLEQLGPLLDSTAKKWNNLKKFKPIVKDV</sequence>
<proteinExistence type="predicted"/>
<evidence type="ECO:0000313" key="2">
    <source>
        <dbReference type="EMBL" id="RKR80741.1"/>
    </source>
</evidence>
<dbReference type="AlphaFoldDB" id="A0A495IWK9"/>
<keyword evidence="2" id="KW-0238">DNA-binding</keyword>
<dbReference type="GO" id="GO:0003677">
    <property type="term" value="F:DNA binding"/>
    <property type="evidence" value="ECO:0007669"/>
    <property type="project" value="UniProtKB-KW"/>
</dbReference>
<evidence type="ECO:0000313" key="3">
    <source>
        <dbReference type="Proteomes" id="UP000268007"/>
    </source>
</evidence>
<dbReference type="SMART" id="SM00347">
    <property type="entry name" value="HTH_MARR"/>
    <property type="match status" value="1"/>
</dbReference>
<feature type="domain" description="HTH marR-type" evidence="1">
    <location>
        <begin position="2"/>
        <end position="103"/>
    </location>
</feature>
<comment type="caution">
    <text evidence="2">The sequence shown here is derived from an EMBL/GenBank/DDBJ whole genome shotgun (WGS) entry which is preliminary data.</text>
</comment>
<evidence type="ECO:0000259" key="1">
    <source>
        <dbReference type="SMART" id="SM00347"/>
    </source>
</evidence>
<dbReference type="Gene3D" id="1.10.10.10">
    <property type="entry name" value="Winged helix-like DNA-binding domain superfamily/Winged helix DNA-binding domain"/>
    <property type="match status" value="1"/>
</dbReference>
<dbReference type="Pfam" id="PF13463">
    <property type="entry name" value="HTH_27"/>
    <property type="match status" value="1"/>
</dbReference>
<dbReference type="InterPro" id="IPR036388">
    <property type="entry name" value="WH-like_DNA-bd_sf"/>
</dbReference>
<keyword evidence="3" id="KW-1185">Reference proteome</keyword>
<dbReference type="InterPro" id="IPR000835">
    <property type="entry name" value="HTH_MarR-typ"/>
</dbReference>
<dbReference type="InterPro" id="IPR036390">
    <property type="entry name" value="WH_DNA-bd_sf"/>
</dbReference>
<dbReference type="EMBL" id="RBKU01000001">
    <property type="protein sequence ID" value="RKR80741.1"/>
    <property type="molecule type" value="Genomic_DNA"/>
</dbReference>
<accession>A0A495IWK9</accession>
<dbReference type="Proteomes" id="UP000268007">
    <property type="component" value="Unassembled WGS sequence"/>
</dbReference>
<reference evidence="2 3" key="1">
    <citation type="submission" date="2018-10" db="EMBL/GenBank/DDBJ databases">
        <title>Genomic Encyclopedia of Archaeal and Bacterial Type Strains, Phase II (KMG-II): from individual species to whole genera.</title>
        <authorList>
            <person name="Goeker M."/>
        </authorList>
    </citation>
    <scope>NUCLEOTIDE SEQUENCE [LARGE SCALE GENOMIC DNA]</scope>
    <source>
        <strain evidence="2 3">DSM 18602</strain>
    </source>
</reference>
<organism evidence="2 3">
    <name type="scientific">Mucilaginibacter gracilis</name>
    <dbReference type="NCBI Taxonomy" id="423350"/>
    <lineage>
        <taxon>Bacteria</taxon>
        <taxon>Pseudomonadati</taxon>
        <taxon>Bacteroidota</taxon>
        <taxon>Sphingobacteriia</taxon>
        <taxon>Sphingobacteriales</taxon>
        <taxon>Sphingobacteriaceae</taxon>
        <taxon>Mucilaginibacter</taxon>
    </lineage>
</organism>